<keyword evidence="1" id="KW-0812">Transmembrane</keyword>
<dbReference type="Ensembl" id="ENSMMST00000000389.1">
    <property type="protein sequence ID" value="ENSMMSP00000000357.1"/>
    <property type="gene ID" value="ENSMMSG00000000318.1"/>
</dbReference>
<dbReference type="InterPro" id="IPR036051">
    <property type="entry name" value="KRAB_dom_sf"/>
</dbReference>
<dbReference type="InterPro" id="IPR001909">
    <property type="entry name" value="KRAB"/>
</dbReference>
<evidence type="ECO:0000259" key="2">
    <source>
        <dbReference type="PROSITE" id="PS50805"/>
    </source>
</evidence>
<protein>
    <submittedName>
        <fullName evidence="3">Zinc finger protein 8</fullName>
    </submittedName>
</protein>
<dbReference type="Proteomes" id="UP000694544">
    <property type="component" value="Unplaced"/>
</dbReference>
<keyword evidence="1" id="KW-0472">Membrane</keyword>
<reference evidence="3" key="2">
    <citation type="submission" date="2025-09" db="UniProtKB">
        <authorList>
            <consortium name="Ensembl"/>
        </authorList>
    </citation>
    <scope>IDENTIFICATION</scope>
</reference>
<evidence type="ECO:0000313" key="4">
    <source>
        <dbReference type="Proteomes" id="UP000694544"/>
    </source>
</evidence>
<evidence type="ECO:0000313" key="3">
    <source>
        <dbReference type="Ensembl" id="ENSMMSP00000000357.1"/>
    </source>
</evidence>
<accession>A0A8C6CL60</accession>
<keyword evidence="1" id="KW-1133">Transmembrane helix</keyword>
<dbReference type="Gene3D" id="6.10.140.140">
    <property type="match status" value="1"/>
</dbReference>
<gene>
    <name evidence="3" type="primary">ZNF8</name>
</gene>
<evidence type="ECO:0000256" key="1">
    <source>
        <dbReference type="SAM" id="Phobius"/>
    </source>
</evidence>
<reference evidence="3" key="1">
    <citation type="submission" date="2025-08" db="UniProtKB">
        <authorList>
            <consortium name="Ensembl"/>
        </authorList>
    </citation>
    <scope>IDENTIFICATION</scope>
</reference>
<dbReference type="InterPro" id="IPR050169">
    <property type="entry name" value="Krueppel_C2H2_ZnF"/>
</dbReference>
<organism evidence="3 4">
    <name type="scientific">Moschus moschiferus</name>
    <name type="common">Siberian musk deer</name>
    <name type="synonym">Moschus sibiricus</name>
    <dbReference type="NCBI Taxonomy" id="68415"/>
    <lineage>
        <taxon>Eukaryota</taxon>
        <taxon>Metazoa</taxon>
        <taxon>Chordata</taxon>
        <taxon>Craniata</taxon>
        <taxon>Vertebrata</taxon>
        <taxon>Euteleostomi</taxon>
        <taxon>Mammalia</taxon>
        <taxon>Eutheria</taxon>
        <taxon>Laurasiatheria</taxon>
        <taxon>Artiodactyla</taxon>
        <taxon>Ruminantia</taxon>
        <taxon>Pecora</taxon>
        <taxon>Moschidae</taxon>
        <taxon>Moschus</taxon>
    </lineage>
</organism>
<dbReference type="SUPFAM" id="SSF109640">
    <property type="entry name" value="KRAB domain (Kruppel-associated box)"/>
    <property type="match status" value="1"/>
</dbReference>
<dbReference type="GO" id="GO:0006355">
    <property type="term" value="P:regulation of DNA-templated transcription"/>
    <property type="evidence" value="ECO:0007669"/>
    <property type="project" value="InterPro"/>
</dbReference>
<name>A0A8C6CL60_MOSMO</name>
<feature type="transmembrane region" description="Helical" evidence="1">
    <location>
        <begin position="40"/>
        <end position="61"/>
    </location>
</feature>
<dbReference type="SMART" id="SM00349">
    <property type="entry name" value="KRAB"/>
    <property type="match status" value="1"/>
</dbReference>
<proteinExistence type="predicted"/>
<keyword evidence="4" id="KW-1185">Reference proteome</keyword>
<dbReference type="AlphaFoldDB" id="A0A8C6CL60"/>
<dbReference type="CDD" id="cd07765">
    <property type="entry name" value="KRAB_A-box"/>
    <property type="match status" value="1"/>
</dbReference>
<feature type="domain" description="KRAB" evidence="2">
    <location>
        <begin position="12"/>
        <end position="90"/>
    </location>
</feature>
<dbReference type="PANTHER" id="PTHR23232">
    <property type="entry name" value="KRAB DOMAIN C2H2 ZINC FINGER"/>
    <property type="match status" value="1"/>
</dbReference>
<dbReference type="PROSITE" id="PS50805">
    <property type="entry name" value="KRAB"/>
    <property type="match status" value="1"/>
</dbReference>
<dbReference type="Pfam" id="PF01352">
    <property type="entry name" value="KRAB"/>
    <property type="match status" value="1"/>
</dbReference>
<dbReference type="GeneTree" id="ENSGT00940000162352"/>
<sequence>HDGSSRGLEKGGIFKDVAVTFTWEEWGHLDLAQRTVYHEVALETSLIWAGILLLFSLLGFAPSRSPKVDQMEGEEEAWVPNMVDSVVSKAEARKGPRLTPPHLNLSRQPPATLWTPPWVCATGTGAEGASSLHARSQCPPLPSQVVCVDCRMRTPLTSSERATESACQRSPLCVGCLDGPSLPP</sequence>
<dbReference type="PANTHER" id="PTHR23232:SF163">
    <property type="entry name" value="ZINC FINGER PROTEIN 589"/>
    <property type="match status" value="1"/>
</dbReference>